<organism evidence="2 3">
    <name type="scientific">Rhizophlyctis rosea</name>
    <dbReference type="NCBI Taxonomy" id="64517"/>
    <lineage>
        <taxon>Eukaryota</taxon>
        <taxon>Fungi</taxon>
        <taxon>Fungi incertae sedis</taxon>
        <taxon>Chytridiomycota</taxon>
        <taxon>Chytridiomycota incertae sedis</taxon>
        <taxon>Chytridiomycetes</taxon>
        <taxon>Rhizophlyctidales</taxon>
        <taxon>Rhizophlyctidaceae</taxon>
        <taxon>Rhizophlyctis</taxon>
    </lineage>
</organism>
<evidence type="ECO:0000256" key="1">
    <source>
        <dbReference type="SAM" id="MobiDB-lite"/>
    </source>
</evidence>
<comment type="caution">
    <text evidence="2">The sequence shown here is derived from an EMBL/GenBank/DDBJ whole genome shotgun (WGS) entry which is preliminary data.</text>
</comment>
<dbReference type="Proteomes" id="UP001212841">
    <property type="component" value="Unassembled WGS sequence"/>
</dbReference>
<feature type="region of interest" description="Disordered" evidence="1">
    <location>
        <begin position="155"/>
        <end position="181"/>
    </location>
</feature>
<accession>A0AAD5S3X7</accession>
<feature type="compositionally biased region" description="Basic residues" evidence="1">
    <location>
        <begin position="1"/>
        <end position="10"/>
    </location>
</feature>
<feature type="region of interest" description="Disordered" evidence="1">
    <location>
        <begin position="1"/>
        <end position="141"/>
    </location>
</feature>
<feature type="compositionally biased region" description="Basic and acidic residues" evidence="1">
    <location>
        <begin position="172"/>
        <end position="181"/>
    </location>
</feature>
<sequence length="181" mass="18873">MKKPRSKTKKPKNDSPAVPAATTDIPCETPDPTDPTPSTPAAKPQPEKKKYVHGKPGRTAPNVQWKPSGTVTALENVMPTPSLTPTPAFGGAPAFGSSVPVFGSPAPSFGGTPAFGTPAFGSQPSPSSNTAAPSSSLGELADLLSKRDKKYAWGQEEFEAESTQKQNGVNGDSKKKNRNET</sequence>
<evidence type="ECO:0000313" key="2">
    <source>
        <dbReference type="EMBL" id="KAJ3042748.1"/>
    </source>
</evidence>
<dbReference type="EMBL" id="JADGJD010001398">
    <property type="protein sequence ID" value="KAJ3042748.1"/>
    <property type="molecule type" value="Genomic_DNA"/>
</dbReference>
<feature type="compositionally biased region" description="Polar residues" evidence="1">
    <location>
        <begin position="61"/>
        <end position="85"/>
    </location>
</feature>
<keyword evidence="3" id="KW-1185">Reference proteome</keyword>
<protein>
    <submittedName>
        <fullName evidence="2">Uncharacterized protein</fullName>
    </submittedName>
</protein>
<name>A0AAD5S3X7_9FUNG</name>
<feature type="compositionally biased region" description="Polar residues" evidence="1">
    <location>
        <begin position="161"/>
        <end position="170"/>
    </location>
</feature>
<evidence type="ECO:0000313" key="3">
    <source>
        <dbReference type="Proteomes" id="UP001212841"/>
    </source>
</evidence>
<reference evidence="2" key="1">
    <citation type="submission" date="2020-05" db="EMBL/GenBank/DDBJ databases">
        <title>Phylogenomic resolution of chytrid fungi.</title>
        <authorList>
            <person name="Stajich J.E."/>
            <person name="Amses K."/>
            <person name="Simmons R."/>
            <person name="Seto K."/>
            <person name="Myers J."/>
            <person name="Bonds A."/>
            <person name="Quandt C.A."/>
            <person name="Barry K."/>
            <person name="Liu P."/>
            <person name="Grigoriev I."/>
            <person name="Longcore J.E."/>
            <person name="James T.Y."/>
        </authorList>
    </citation>
    <scope>NUCLEOTIDE SEQUENCE</scope>
    <source>
        <strain evidence="2">JEL0318</strain>
    </source>
</reference>
<feature type="compositionally biased region" description="Low complexity" evidence="1">
    <location>
        <begin position="122"/>
        <end position="136"/>
    </location>
</feature>
<feature type="non-terminal residue" evidence="2">
    <location>
        <position position="181"/>
    </location>
</feature>
<gene>
    <name evidence="2" type="ORF">HK097_001912</name>
</gene>
<proteinExistence type="predicted"/>
<dbReference type="AlphaFoldDB" id="A0AAD5S3X7"/>